<dbReference type="PANTHER" id="PTHR44688:SF16">
    <property type="entry name" value="DNA-BINDING TRANSCRIPTIONAL ACTIVATOR DEVR_DOSR"/>
    <property type="match status" value="1"/>
</dbReference>
<dbReference type="RefSeq" id="WP_348386259.1">
    <property type="nucleotide sequence ID" value="NZ_CP134146.1"/>
</dbReference>
<dbReference type="Pfam" id="PF00196">
    <property type="entry name" value="GerE"/>
    <property type="match status" value="1"/>
</dbReference>
<dbReference type="SUPFAM" id="SSF46894">
    <property type="entry name" value="C-terminal effector domain of the bipartite response regulators"/>
    <property type="match status" value="1"/>
</dbReference>
<protein>
    <submittedName>
        <fullName evidence="5">LuxR C-terminal-related transcriptional regulator</fullName>
    </submittedName>
</protein>
<dbReference type="SMART" id="SM00421">
    <property type="entry name" value="HTH_LUXR"/>
    <property type="match status" value="1"/>
</dbReference>
<evidence type="ECO:0000313" key="6">
    <source>
        <dbReference type="Proteomes" id="UP001248581"/>
    </source>
</evidence>
<dbReference type="CDD" id="cd06170">
    <property type="entry name" value="LuxR_C_like"/>
    <property type="match status" value="1"/>
</dbReference>
<dbReference type="PROSITE" id="PS50043">
    <property type="entry name" value="HTH_LUXR_2"/>
    <property type="match status" value="1"/>
</dbReference>
<dbReference type="InterPro" id="IPR000792">
    <property type="entry name" value="Tscrpt_reg_LuxR_C"/>
</dbReference>
<dbReference type="InterPro" id="IPR011990">
    <property type="entry name" value="TPR-like_helical_dom_sf"/>
</dbReference>
<dbReference type="EMBL" id="CP134146">
    <property type="protein sequence ID" value="WNC67095.1"/>
    <property type="molecule type" value="Genomic_DNA"/>
</dbReference>
<dbReference type="InterPro" id="IPR059106">
    <property type="entry name" value="WHD_MalT"/>
</dbReference>
<evidence type="ECO:0000256" key="1">
    <source>
        <dbReference type="ARBA" id="ARBA00023015"/>
    </source>
</evidence>
<keyword evidence="1" id="KW-0805">Transcription regulation</keyword>
<dbReference type="InterPro" id="IPR027417">
    <property type="entry name" value="P-loop_NTPase"/>
</dbReference>
<dbReference type="Pfam" id="PF25873">
    <property type="entry name" value="WHD_MalT"/>
    <property type="match status" value="1"/>
</dbReference>
<dbReference type="SUPFAM" id="SSF52540">
    <property type="entry name" value="P-loop containing nucleoside triphosphate hydrolases"/>
    <property type="match status" value="1"/>
</dbReference>
<dbReference type="Proteomes" id="UP001248581">
    <property type="component" value="Chromosome"/>
</dbReference>
<evidence type="ECO:0000256" key="3">
    <source>
        <dbReference type="ARBA" id="ARBA00023163"/>
    </source>
</evidence>
<evidence type="ECO:0000259" key="4">
    <source>
        <dbReference type="PROSITE" id="PS50043"/>
    </source>
</evidence>
<proteinExistence type="predicted"/>
<evidence type="ECO:0000313" key="5">
    <source>
        <dbReference type="EMBL" id="WNC67095.1"/>
    </source>
</evidence>
<dbReference type="InterPro" id="IPR016032">
    <property type="entry name" value="Sig_transdc_resp-reg_C-effctor"/>
</dbReference>
<keyword evidence="2" id="KW-0238">DNA-binding</keyword>
<dbReference type="InterPro" id="IPR036388">
    <property type="entry name" value="WH-like_DNA-bd_sf"/>
</dbReference>
<accession>A0ABY9TE52</accession>
<evidence type="ECO:0000256" key="2">
    <source>
        <dbReference type="ARBA" id="ARBA00023125"/>
    </source>
</evidence>
<dbReference type="PRINTS" id="PR00038">
    <property type="entry name" value="HTHLUXR"/>
</dbReference>
<dbReference type="Gene3D" id="1.25.40.10">
    <property type="entry name" value="Tetratricopeptide repeat domain"/>
    <property type="match status" value="1"/>
</dbReference>
<feature type="domain" description="HTH luxR-type" evidence="4">
    <location>
        <begin position="813"/>
        <end position="878"/>
    </location>
</feature>
<organism evidence="5 6">
    <name type="scientific">Thalassotalea nanhaiensis</name>
    <dbReference type="NCBI Taxonomy" id="3065648"/>
    <lineage>
        <taxon>Bacteria</taxon>
        <taxon>Pseudomonadati</taxon>
        <taxon>Pseudomonadota</taxon>
        <taxon>Gammaproteobacteria</taxon>
        <taxon>Alteromonadales</taxon>
        <taxon>Colwelliaceae</taxon>
        <taxon>Thalassotalea</taxon>
    </lineage>
</organism>
<keyword evidence="6" id="KW-1185">Reference proteome</keyword>
<gene>
    <name evidence="5" type="ORF">RI845_11225</name>
</gene>
<dbReference type="PANTHER" id="PTHR44688">
    <property type="entry name" value="DNA-BINDING TRANSCRIPTIONAL ACTIVATOR DEVR_DOSR"/>
    <property type="match status" value="1"/>
</dbReference>
<keyword evidence="3" id="KW-0804">Transcription</keyword>
<dbReference type="Gene3D" id="1.10.10.10">
    <property type="entry name" value="Winged helix-like DNA-binding domain superfamily/Winged helix DNA-binding domain"/>
    <property type="match status" value="1"/>
</dbReference>
<reference evidence="6" key="1">
    <citation type="submission" date="2023-09" db="EMBL/GenBank/DDBJ databases">
        <authorList>
            <person name="Li S."/>
            <person name="Li X."/>
            <person name="Zhang C."/>
            <person name="Zhao Z."/>
        </authorList>
    </citation>
    <scope>NUCLEOTIDE SEQUENCE [LARGE SCALE GENOMIC DNA]</scope>
    <source>
        <strain evidence="6">SQ345</strain>
    </source>
</reference>
<sequence length="881" mass="100224">MQKYLVPIKPSNLVSRKCLINKITNKLENNTKSVFIKAPGGYGKTYLMTEFAHLFEKSDKAVVWLSCNADDNIFDYFAVYFLNELRSQKLIDDTLVYDENISFVRFSHRLFEQLEASERDICFFFDDLHLINEPCVIDFISELCLQSPRNIQVIVASRIEPPFATAKGVISEKIIKINQQDLSFSSDEIKHISELSSLNTLTDHEIELVVNRTDGWPAIVGPSIYSDDWHVKSRNWVKEFSNTNTTLAEYFYQDILSALSEQEQQDLISLSITEYLSDDLIKALIGRENFSKRIINVIPITQFNDPSLPAHMQSFSIHPLMREFLNKQLKESPQINSFKLHQNAAHWMLKQNLHVEAAEQFIKAELFEAAVNIIEDRGLEIIASGNFPGFKKLIKKIPMSVLNTNPFILVLLGWIYALNYQNKNAHNVVLSMKKIVEDNPELAASYHSPLIAISGAMGLFNDTVFVHEEIFKAEMAKSPLPLPYAENSIRAEYCLLAMHNNDFELVNSLINDSEFFARGGQLFYSTVVIRVSQTVMELSFGNLDKALQVCDYLDDFIANQDGHYLVDNIITVLRGIIAYYQGNLQSSKAAFSKSGAIVSYLSEPSFLSWYYAAHLQLLTDLGEQEQKEILIEQFRELVRPRQLTLSKVPLVYEVIEHYFSYGNRDDALNLYQNFKQDMIKNQHQTGHTIVNEALVDSLVLTDAGEYEQAKQVITEQCKYYEDAGRVLPQLKCLLSLVNLNVLSENTAAAKANLKKAIAIAASKQLLQPFARINSIAIGYLQDWSNNELSVIRKAFIIKVCESFEGQGVEQSFDANSFEQLTKKEQSVMELLGQGFSNQQIADELFLSINTVKSHLKVAYKKLGVSNRIQATKLFTRINFNG</sequence>
<dbReference type="Gene3D" id="3.40.50.300">
    <property type="entry name" value="P-loop containing nucleotide triphosphate hydrolases"/>
    <property type="match status" value="1"/>
</dbReference>
<name>A0ABY9TE52_9GAMM</name>